<evidence type="ECO:0000256" key="6">
    <source>
        <dbReference type="ARBA" id="ARBA00022525"/>
    </source>
</evidence>
<dbReference type="Proteomes" id="UP000685013">
    <property type="component" value="Chromosome 4"/>
</dbReference>
<evidence type="ECO:0000256" key="7">
    <source>
        <dbReference type="ARBA" id="ARBA00022679"/>
    </source>
</evidence>
<dbReference type="CDD" id="cd02176">
    <property type="entry name" value="GH16_XET"/>
    <property type="match status" value="1"/>
</dbReference>
<evidence type="ECO:0000256" key="14">
    <source>
        <dbReference type="SAM" id="SignalP"/>
    </source>
</evidence>
<dbReference type="InterPro" id="IPR000757">
    <property type="entry name" value="Beta-glucanase-like"/>
</dbReference>
<evidence type="ECO:0000256" key="11">
    <source>
        <dbReference type="ARBA" id="ARBA00023180"/>
    </source>
</evidence>
<dbReference type="EC" id="2.4.1.207" evidence="3"/>
<accession>A0AAV6NNL7</accession>
<evidence type="ECO:0000256" key="4">
    <source>
        <dbReference type="ARBA" id="ARBA00022512"/>
    </source>
</evidence>
<dbReference type="GO" id="GO:0048046">
    <property type="term" value="C:apoplast"/>
    <property type="evidence" value="ECO:0007669"/>
    <property type="project" value="UniProtKB-SubCell"/>
</dbReference>
<feature type="chain" id="PRO_5043540599" description="xyloglucan:xyloglucosyl transferase" evidence="14">
    <location>
        <begin position="27"/>
        <end position="519"/>
    </location>
</feature>
<dbReference type="GO" id="GO:0042546">
    <property type="term" value="P:cell wall biogenesis"/>
    <property type="evidence" value="ECO:0007669"/>
    <property type="project" value="InterPro"/>
</dbReference>
<evidence type="ECO:0000313" key="17">
    <source>
        <dbReference type="Proteomes" id="UP000685013"/>
    </source>
</evidence>
<dbReference type="Pfam" id="PF06955">
    <property type="entry name" value="XET_C"/>
    <property type="match status" value="1"/>
</dbReference>
<dbReference type="InterPro" id="IPR016455">
    <property type="entry name" value="XTH"/>
</dbReference>
<keyword evidence="6" id="KW-0964">Secreted</keyword>
<dbReference type="InterPro" id="IPR010713">
    <property type="entry name" value="XET_C"/>
</dbReference>
<feature type="signal peptide" evidence="14">
    <location>
        <begin position="1"/>
        <end position="26"/>
    </location>
</feature>
<organism evidence="16 17">
    <name type="scientific">Cucurbita argyrosperma subsp. sororia</name>
    <dbReference type="NCBI Taxonomy" id="37648"/>
    <lineage>
        <taxon>Eukaryota</taxon>
        <taxon>Viridiplantae</taxon>
        <taxon>Streptophyta</taxon>
        <taxon>Embryophyta</taxon>
        <taxon>Tracheophyta</taxon>
        <taxon>Spermatophyta</taxon>
        <taxon>Magnoliopsida</taxon>
        <taxon>eudicotyledons</taxon>
        <taxon>Gunneridae</taxon>
        <taxon>Pentapetalae</taxon>
        <taxon>rosids</taxon>
        <taxon>fabids</taxon>
        <taxon>Cucurbitales</taxon>
        <taxon>Cucurbitaceae</taxon>
        <taxon>Cucurbiteae</taxon>
        <taxon>Cucurbita</taxon>
    </lineage>
</organism>
<protein>
    <recommendedName>
        <fullName evidence="3">xyloglucan:xyloglucosyl transferase</fullName>
        <ecNumber evidence="3">2.4.1.207</ecNumber>
    </recommendedName>
</protein>
<keyword evidence="4" id="KW-0134">Cell wall</keyword>
<evidence type="ECO:0000256" key="1">
    <source>
        <dbReference type="ARBA" id="ARBA00004191"/>
    </source>
</evidence>
<dbReference type="PANTHER" id="PTHR31062">
    <property type="entry name" value="XYLOGLUCAN ENDOTRANSGLUCOSYLASE/HYDROLASE PROTEIN 8-RELATED"/>
    <property type="match status" value="1"/>
</dbReference>
<dbReference type="FunFam" id="2.60.120.200:FF:000025">
    <property type="entry name" value="Xyloglucan endotransglucosylase/hydrolase"/>
    <property type="match status" value="1"/>
</dbReference>
<dbReference type="GO" id="GO:0010411">
    <property type="term" value="P:xyloglucan metabolic process"/>
    <property type="evidence" value="ECO:0007669"/>
    <property type="project" value="InterPro"/>
</dbReference>
<keyword evidence="9" id="KW-0378">Hydrolase</keyword>
<evidence type="ECO:0000256" key="9">
    <source>
        <dbReference type="ARBA" id="ARBA00022801"/>
    </source>
</evidence>
<keyword evidence="5" id="KW-0052">Apoplast</keyword>
<evidence type="ECO:0000256" key="13">
    <source>
        <dbReference type="ARBA" id="ARBA00034022"/>
    </source>
</evidence>
<dbReference type="GO" id="GO:0016762">
    <property type="term" value="F:xyloglucan:xyloglucosyl transferase activity"/>
    <property type="evidence" value="ECO:0007669"/>
    <property type="project" value="UniProtKB-EC"/>
</dbReference>
<proteinExistence type="predicted"/>
<reference evidence="16 17" key="1">
    <citation type="journal article" date="2021" name="Hortic Res">
        <title>The domestication of Cucurbita argyrosperma as revealed by the genome of its wild relative.</title>
        <authorList>
            <person name="Barrera-Redondo J."/>
            <person name="Sanchez-de la Vega G."/>
            <person name="Aguirre-Liguori J.A."/>
            <person name="Castellanos-Morales G."/>
            <person name="Gutierrez-Guerrero Y.T."/>
            <person name="Aguirre-Dugua X."/>
            <person name="Aguirre-Planter E."/>
            <person name="Tenaillon M.I."/>
            <person name="Lira-Saade R."/>
            <person name="Eguiarte L.E."/>
        </authorList>
    </citation>
    <scope>NUCLEOTIDE SEQUENCE [LARGE SCALE GENOMIC DNA]</scope>
    <source>
        <strain evidence="16">JBR-2021</strain>
    </source>
</reference>
<keyword evidence="7" id="KW-0808">Transferase</keyword>
<gene>
    <name evidence="16" type="primary">XTH6</name>
    <name evidence="16" type="ORF">SDJN03_05909</name>
</gene>
<dbReference type="InterPro" id="IPR044791">
    <property type="entry name" value="Beta-glucanase/XTH"/>
</dbReference>
<evidence type="ECO:0000256" key="3">
    <source>
        <dbReference type="ARBA" id="ARBA00012152"/>
    </source>
</evidence>
<comment type="caution">
    <text evidence="16">The sequence shown here is derived from an EMBL/GenBank/DDBJ whole genome shotgun (WGS) entry which is preliminary data.</text>
</comment>
<name>A0AAV6NNL7_9ROSI</name>
<sequence>MALRRSFNALGVVCLCVVALSIAVSGRPATFLEDFRVTWADNHVRQLDGGRGIQLVLDQNSGCGFASKRQYLFGKVSMKIKLVPGDSAGTVTAFYMNSDTDTIRDELDFEFLGNRSGQPYTVQTNIYAHGKGDREQRVNLWFDPSADFHTYSISWSHSLIIFAVDDIPIRVYKNNEAKGIPYPKQQPMGVYSTLWEADDWATRGGLEKIDWKKAPFYAYYKDFDIEGCPVPGPANCPSNPNNWWEGPAYRTLNPAQAKNYQWVRANHMIYDYCTDNEHPALEAVHLWRRLFSDWATYTSDPRQLTGFGDLDLSESRLQEIEAFDVHNPLTPAMPESFTSQLRSMVRVFALVGMWMEVYSVLRDIVCYTREAGQDLFALFPFLIDSNDDVEKSRIVFDMFIRVFFGNLMLGNAVYVFIQAKKMGLKPIFCSSAWRKQTEKIFGEIPTVVTYNIYTCELLKVGSVESALDFIQMLRRKSQPLNAYCYDPILYEFCLEGKIEEVLIEGFAGREGLLNTTRCI</sequence>
<keyword evidence="17" id="KW-1185">Reference proteome</keyword>
<evidence type="ECO:0000256" key="5">
    <source>
        <dbReference type="ARBA" id="ARBA00022523"/>
    </source>
</evidence>
<keyword evidence="12" id="KW-0326">Glycosidase</keyword>
<evidence type="ECO:0000256" key="8">
    <source>
        <dbReference type="ARBA" id="ARBA00022729"/>
    </source>
</evidence>
<comment type="subcellular location">
    <subcellularLocation>
        <location evidence="1">Secreted</location>
        <location evidence="1">Cell wall</location>
    </subcellularLocation>
    <subcellularLocation>
        <location evidence="2">Secreted</location>
        <location evidence="2">Extracellular space</location>
        <location evidence="2">Apoplast</location>
    </subcellularLocation>
</comment>
<evidence type="ECO:0000256" key="12">
    <source>
        <dbReference type="ARBA" id="ARBA00023295"/>
    </source>
</evidence>
<keyword evidence="8 14" id="KW-0732">Signal</keyword>
<dbReference type="PROSITE" id="PS01034">
    <property type="entry name" value="GH16_1"/>
    <property type="match status" value="1"/>
</dbReference>
<dbReference type="GO" id="GO:0004553">
    <property type="term" value="F:hydrolase activity, hydrolyzing O-glycosyl compounds"/>
    <property type="evidence" value="ECO:0007669"/>
    <property type="project" value="InterPro"/>
</dbReference>
<feature type="non-terminal residue" evidence="16">
    <location>
        <position position="1"/>
    </location>
</feature>
<dbReference type="PROSITE" id="PS51762">
    <property type="entry name" value="GH16_2"/>
    <property type="match status" value="1"/>
</dbReference>
<keyword evidence="10" id="KW-1015">Disulfide bond</keyword>
<feature type="domain" description="GH16" evidence="15">
    <location>
        <begin position="25"/>
        <end position="220"/>
    </location>
</feature>
<evidence type="ECO:0000256" key="10">
    <source>
        <dbReference type="ARBA" id="ARBA00023157"/>
    </source>
</evidence>
<dbReference type="EMBL" id="JAGKQH010000004">
    <property type="protein sequence ID" value="KAG6600676.1"/>
    <property type="molecule type" value="Genomic_DNA"/>
</dbReference>
<dbReference type="AlphaFoldDB" id="A0AAV6NNL7"/>
<dbReference type="InterPro" id="IPR008263">
    <property type="entry name" value="GH16_AS"/>
</dbReference>
<evidence type="ECO:0000256" key="2">
    <source>
        <dbReference type="ARBA" id="ARBA00004271"/>
    </source>
</evidence>
<dbReference type="Pfam" id="PF00722">
    <property type="entry name" value="Glyco_hydro_16"/>
    <property type="match status" value="1"/>
</dbReference>
<evidence type="ECO:0000259" key="15">
    <source>
        <dbReference type="PROSITE" id="PS51762"/>
    </source>
</evidence>
<comment type="catalytic activity">
    <reaction evidence="13">
        <text>breaks a beta-(1-&gt;4) bond in the backbone of a xyloglucan and transfers the xyloglucanyl segment on to O-4 of the non-reducing terminal glucose residue of an acceptor, which can be a xyloglucan or an oligosaccharide of xyloglucan.</text>
        <dbReference type="EC" id="2.4.1.207"/>
    </reaction>
</comment>
<evidence type="ECO:0000313" key="16">
    <source>
        <dbReference type="EMBL" id="KAG6600676.1"/>
    </source>
</evidence>
<keyword evidence="11" id="KW-0325">Glycoprotein</keyword>